<reference evidence="1" key="1">
    <citation type="journal article" date="2021" name="New Phytol.">
        <title>Evolutionary innovations through gain and loss of genes in the ectomycorrhizal Boletales.</title>
        <authorList>
            <person name="Wu G."/>
            <person name="Miyauchi S."/>
            <person name="Morin E."/>
            <person name="Kuo A."/>
            <person name="Drula E."/>
            <person name="Varga T."/>
            <person name="Kohler A."/>
            <person name="Feng B."/>
            <person name="Cao Y."/>
            <person name="Lipzen A."/>
            <person name="Daum C."/>
            <person name="Hundley H."/>
            <person name="Pangilinan J."/>
            <person name="Johnson J."/>
            <person name="Barry K."/>
            <person name="LaButti K."/>
            <person name="Ng V."/>
            <person name="Ahrendt S."/>
            <person name="Min B."/>
            <person name="Choi I.G."/>
            <person name="Park H."/>
            <person name="Plett J.M."/>
            <person name="Magnuson J."/>
            <person name="Spatafora J.W."/>
            <person name="Nagy L.G."/>
            <person name="Henrissat B."/>
            <person name="Grigoriev I.V."/>
            <person name="Yang Z.L."/>
            <person name="Xu J."/>
            <person name="Martin F.M."/>
        </authorList>
    </citation>
    <scope>NUCLEOTIDE SEQUENCE</scope>
    <source>
        <strain evidence="1">KUC20120723A-06</strain>
    </source>
</reference>
<accession>A0ACB8C069</accession>
<organism evidence="1 2">
    <name type="scientific">Leucogyrophana mollusca</name>
    <dbReference type="NCBI Taxonomy" id="85980"/>
    <lineage>
        <taxon>Eukaryota</taxon>
        <taxon>Fungi</taxon>
        <taxon>Dikarya</taxon>
        <taxon>Basidiomycota</taxon>
        <taxon>Agaricomycotina</taxon>
        <taxon>Agaricomycetes</taxon>
        <taxon>Agaricomycetidae</taxon>
        <taxon>Boletales</taxon>
        <taxon>Boletales incertae sedis</taxon>
        <taxon>Leucogyrophana</taxon>
    </lineage>
</organism>
<name>A0ACB8C069_9AGAM</name>
<dbReference type="Proteomes" id="UP000790709">
    <property type="component" value="Unassembled WGS sequence"/>
</dbReference>
<comment type="caution">
    <text evidence="1">The sequence shown here is derived from an EMBL/GenBank/DDBJ whole genome shotgun (WGS) entry which is preliminary data.</text>
</comment>
<protein>
    <submittedName>
        <fullName evidence="1">Uncharacterized protein</fullName>
    </submittedName>
</protein>
<sequence length="526" mass="58450">MAISASDIRSALSLPVPSTPGPSQPSQPALRRPQIQPAGKPANQSTKKPEGISRELYALIGPSAPSLAAHLAKPRLKQKPNLGGSGKVKWEWRPFKNDARGDSLQLSHWMKVTSDPEAEYPFVKYNVQSAPFTYSQDEYTRFLEDKEWTKEETDYLFNIVNEYDSRWYVVYDRYEYPEGPARTLEDLKDRYYSVCRKLIRNRPWAGDESSKIQFISSYQFDKEREVTRKGYIASLETRTAAEIAEEEALFIELKRLEQNERRFRKDRDELLRTLLGVDSGLPDVIGEEDGPVGLVGETGTSGFKKKKGVKGGVGIGDESPMTPSVISLGPPVPRRPQSAKSVAQDAIHCIVRTDPPASSTPVQKTTHVPAHLRSFKIPLPKTAIAPKVTQALTELGVQHARLVMPTRENCMQIESLLDAATALVETKKVVDRVEQEIRVLRVRLGMRGSEGLEGGGEDDADKEADKGRGTPMEIDEGKEEEGRAQSVASTKSARGRKQSRRSISVSSIDTSASMSTRAGTKRQKRS</sequence>
<gene>
    <name evidence="1" type="ORF">BV22DRAFT_1027445</name>
</gene>
<keyword evidence="2" id="KW-1185">Reference proteome</keyword>
<dbReference type="EMBL" id="MU266327">
    <property type="protein sequence ID" value="KAH7931212.1"/>
    <property type="molecule type" value="Genomic_DNA"/>
</dbReference>
<proteinExistence type="predicted"/>
<evidence type="ECO:0000313" key="1">
    <source>
        <dbReference type="EMBL" id="KAH7931212.1"/>
    </source>
</evidence>
<evidence type="ECO:0000313" key="2">
    <source>
        <dbReference type="Proteomes" id="UP000790709"/>
    </source>
</evidence>